<proteinExistence type="predicted"/>
<sequence length="110" mass="12327">MTTVLDFIRVWNSSLPVRVDGRGGRSILQSQYRGAGEAGFCLPTETPQAWEWPQKPRPRACGRGIRCRNNASGQSAPGVSVEKGKERDVRKRSQPILTLHYKDLKFLVFG</sequence>
<name>A0A9D3MBU2_ANGAN</name>
<evidence type="ECO:0000256" key="1">
    <source>
        <dbReference type="SAM" id="MobiDB-lite"/>
    </source>
</evidence>
<reference evidence="2" key="1">
    <citation type="submission" date="2021-01" db="EMBL/GenBank/DDBJ databases">
        <title>A chromosome-scale assembly of European eel, Anguilla anguilla.</title>
        <authorList>
            <person name="Henkel C."/>
            <person name="Jong-Raadsen S.A."/>
            <person name="Dufour S."/>
            <person name="Weltzien F.-A."/>
            <person name="Palstra A.P."/>
            <person name="Pelster B."/>
            <person name="Spaink H.P."/>
            <person name="Van Den Thillart G.E."/>
            <person name="Jansen H."/>
            <person name="Zahm M."/>
            <person name="Klopp C."/>
            <person name="Cedric C."/>
            <person name="Louis A."/>
            <person name="Berthelot C."/>
            <person name="Parey E."/>
            <person name="Roest Crollius H."/>
            <person name="Montfort J."/>
            <person name="Robinson-Rechavi M."/>
            <person name="Bucao C."/>
            <person name="Bouchez O."/>
            <person name="Gislard M."/>
            <person name="Lluch J."/>
            <person name="Milhes M."/>
            <person name="Lampietro C."/>
            <person name="Lopez Roques C."/>
            <person name="Donnadieu C."/>
            <person name="Braasch I."/>
            <person name="Desvignes T."/>
            <person name="Postlethwait J."/>
            <person name="Bobe J."/>
            <person name="Guiguen Y."/>
            <person name="Dirks R."/>
        </authorList>
    </citation>
    <scope>NUCLEOTIDE SEQUENCE</scope>
    <source>
        <strain evidence="2">Tag_6206</strain>
        <tissue evidence="2">Liver</tissue>
    </source>
</reference>
<organism evidence="2 3">
    <name type="scientific">Anguilla anguilla</name>
    <name type="common">European freshwater eel</name>
    <name type="synonym">Muraena anguilla</name>
    <dbReference type="NCBI Taxonomy" id="7936"/>
    <lineage>
        <taxon>Eukaryota</taxon>
        <taxon>Metazoa</taxon>
        <taxon>Chordata</taxon>
        <taxon>Craniata</taxon>
        <taxon>Vertebrata</taxon>
        <taxon>Euteleostomi</taxon>
        <taxon>Actinopterygii</taxon>
        <taxon>Neopterygii</taxon>
        <taxon>Teleostei</taxon>
        <taxon>Anguilliformes</taxon>
        <taxon>Anguillidae</taxon>
        <taxon>Anguilla</taxon>
    </lineage>
</organism>
<evidence type="ECO:0000313" key="2">
    <source>
        <dbReference type="EMBL" id="KAG5844435.1"/>
    </source>
</evidence>
<accession>A0A9D3MBU2</accession>
<keyword evidence="3" id="KW-1185">Reference proteome</keyword>
<gene>
    <name evidence="2" type="ORF">ANANG_G00162490</name>
</gene>
<protein>
    <submittedName>
        <fullName evidence="2">Uncharacterized protein</fullName>
    </submittedName>
</protein>
<comment type="caution">
    <text evidence="2">The sequence shown here is derived from an EMBL/GenBank/DDBJ whole genome shotgun (WGS) entry which is preliminary data.</text>
</comment>
<feature type="compositionally biased region" description="Basic and acidic residues" evidence="1">
    <location>
        <begin position="82"/>
        <end position="91"/>
    </location>
</feature>
<dbReference type="EMBL" id="JAFIRN010000008">
    <property type="protein sequence ID" value="KAG5844435.1"/>
    <property type="molecule type" value="Genomic_DNA"/>
</dbReference>
<feature type="region of interest" description="Disordered" evidence="1">
    <location>
        <begin position="68"/>
        <end position="92"/>
    </location>
</feature>
<dbReference type="Proteomes" id="UP001044222">
    <property type="component" value="Chromosome 8"/>
</dbReference>
<dbReference type="AlphaFoldDB" id="A0A9D3MBU2"/>
<evidence type="ECO:0000313" key="3">
    <source>
        <dbReference type="Proteomes" id="UP001044222"/>
    </source>
</evidence>